<sequence>MTVDPYKIIPRGGNQFDFESEGEHGFIRKRVEFNRLKPDEFNVGFGDLDAEGTLDDLKESNNGDLLKVFATIIKVMEDFLEIYPKASLLFTGSTQQRTRIYSMILKRYFPRFSRKYEITVLNNMSALNFELPYDPEKEIPVATFRIRKKVKDEQES</sequence>
<name>A0ABZ2Z575_9BACT</name>
<dbReference type="EMBL" id="CP150096">
    <property type="protein sequence ID" value="WZN47406.1"/>
    <property type="molecule type" value="Genomic_DNA"/>
</dbReference>
<evidence type="ECO:0000313" key="1">
    <source>
        <dbReference type="EMBL" id="WZN47406.1"/>
    </source>
</evidence>
<dbReference type="InterPro" id="IPR053865">
    <property type="entry name" value="DUF6934"/>
</dbReference>
<dbReference type="Pfam" id="PF22028">
    <property type="entry name" value="DUF6934"/>
    <property type="match status" value="1"/>
</dbReference>
<organism evidence="1 2">
    <name type="scientific">Chitinophaga caseinilytica</name>
    <dbReference type="NCBI Taxonomy" id="2267521"/>
    <lineage>
        <taxon>Bacteria</taxon>
        <taxon>Pseudomonadati</taxon>
        <taxon>Bacteroidota</taxon>
        <taxon>Chitinophagia</taxon>
        <taxon>Chitinophagales</taxon>
        <taxon>Chitinophagaceae</taxon>
        <taxon>Chitinophaga</taxon>
    </lineage>
</organism>
<dbReference type="RefSeq" id="WP_341842046.1">
    <property type="nucleotide sequence ID" value="NZ_CP149792.1"/>
</dbReference>
<dbReference type="Proteomes" id="UP001449657">
    <property type="component" value="Chromosome"/>
</dbReference>
<gene>
    <name evidence="1" type="ORF">WJU22_04370</name>
</gene>
<accession>A0ABZ2Z575</accession>
<evidence type="ECO:0000313" key="2">
    <source>
        <dbReference type="Proteomes" id="UP001449657"/>
    </source>
</evidence>
<reference evidence="1 2" key="1">
    <citation type="submission" date="2024-03" db="EMBL/GenBank/DDBJ databases">
        <title>Chitinophaga caseinilytica sp. nov., a casein hydrolysing bacterium isolated from forest soil.</title>
        <authorList>
            <person name="Lee D.S."/>
            <person name="Han D.M."/>
            <person name="Baek J.H."/>
            <person name="Choi D.G."/>
            <person name="Jeon J.H."/>
            <person name="Jeon C.O."/>
        </authorList>
    </citation>
    <scope>NUCLEOTIDE SEQUENCE [LARGE SCALE GENOMIC DNA]</scope>
    <source>
        <strain evidence="1 2">KACC 19118</strain>
    </source>
</reference>
<proteinExistence type="predicted"/>
<protein>
    <submittedName>
        <fullName evidence="1">Uncharacterized protein</fullName>
    </submittedName>
</protein>
<keyword evidence="2" id="KW-1185">Reference proteome</keyword>